<dbReference type="InterPro" id="IPR018060">
    <property type="entry name" value="HTH_AraC"/>
</dbReference>
<protein>
    <submittedName>
        <fullName evidence="11">Response regulator</fullName>
    </submittedName>
</protein>
<dbReference type="Proteomes" id="UP001493487">
    <property type="component" value="Unassembled WGS sequence"/>
</dbReference>
<evidence type="ECO:0000256" key="7">
    <source>
        <dbReference type="ARBA" id="ARBA00023163"/>
    </source>
</evidence>
<dbReference type="PROSITE" id="PS50110">
    <property type="entry name" value="RESPONSE_REGULATORY"/>
    <property type="match status" value="1"/>
</dbReference>
<evidence type="ECO:0000256" key="6">
    <source>
        <dbReference type="ARBA" id="ARBA00023125"/>
    </source>
</evidence>
<dbReference type="EMBL" id="JASKHM010000004">
    <property type="protein sequence ID" value="MEQ4482402.1"/>
    <property type="molecule type" value="Genomic_DNA"/>
</dbReference>
<evidence type="ECO:0000313" key="11">
    <source>
        <dbReference type="EMBL" id="MEQ4482402.1"/>
    </source>
</evidence>
<keyword evidence="7" id="KW-0804">Transcription</keyword>
<dbReference type="CDD" id="cd17536">
    <property type="entry name" value="REC_YesN-like"/>
    <property type="match status" value="1"/>
</dbReference>
<gene>
    <name evidence="11" type="ORF">QJS35_08360</name>
</gene>
<keyword evidence="12" id="KW-1185">Reference proteome</keyword>
<sequence>MVRMLVVDDEIYALKGITQGIDWSDLPIEAILEAEDVAQAMRLLEEHPVDLVISDIEMPGLNGLELLRWIRDHRPHTLTVFLTGHARFDYAQEALHNGCFDYVLKPVDHDALKAIVERAVAEIGMRKERQSFEEMVDVNRRQWTNQLPILVERFWQDLLAGRVLLSPDRLNRQLQYYDIPLDADSLVLPVLLSIEQWEVELETRDESIMEYALRKAAAETILGEWPGMVLQDRNELNMVLLYLKEGDVADRAALHKRCDEYVRACNDYFHCRVSCYLGESVGMEELAGSLERLQLLERSNVSAPQSVMDALVSGHGTTSSMGILLPSFMDWGMMLDNGSYEELSSRIEETLRNWQTESASREALELFQYGILHMLYQAAYRKGFSIYDVFMVNELTDAQAPRSSQQLMGWAGKSVLKMGQALAERQRDASAVIAKVQSYILENLHTELTRDGIANSVYRNPAYLSRLFRKETGYSLSDYIAQLRIERAKRRLTDTNDKVSNIAEGVGYVHFSYFAKLFKKMTGLSPQEYRKKHQTLP</sequence>
<evidence type="ECO:0000256" key="3">
    <source>
        <dbReference type="ARBA" id="ARBA00022553"/>
    </source>
</evidence>
<evidence type="ECO:0000256" key="2">
    <source>
        <dbReference type="ARBA" id="ARBA00022490"/>
    </source>
</evidence>
<dbReference type="InterPro" id="IPR020449">
    <property type="entry name" value="Tscrpt_reg_AraC-type_HTH"/>
</dbReference>
<dbReference type="SMART" id="SM00342">
    <property type="entry name" value="HTH_ARAC"/>
    <property type="match status" value="1"/>
</dbReference>
<feature type="modified residue" description="4-aspartylphosphate" evidence="8">
    <location>
        <position position="55"/>
    </location>
</feature>
<evidence type="ECO:0000256" key="8">
    <source>
        <dbReference type="PROSITE-ProRule" id="PRU00169"/>
    </source>
</evidence>
<dbReference type="InterPro" id="IPR001789">
    <property type="entry name" value="Sig_transdc_resp-reg_receiver"/>
</dbReference>
<dbReference type="InterPro" id="IPR018062">
    <property type="entry name" value="HTH_AraC-typ_CS"/>
</dbReference>
<evidence type="ECO:0000256" key="4">
    <source>
        <dbReference type="ARBA" id="ARBA00023012"/>
    </source>
</evidence>
<feature type="domain" description="HTH araC/xylS-type" evidence="9">
    <location>
        <begin position="434"/>
        <end position="532"/>
    </location>
</feature>
<keyword evidence="3 8" id="KW-0597">Phosphoprotein</keyword>
<evidence type="ECO:0000259" key="10">
    <source>
        <dbReference type="PROSITE" id="PS50110"/>
    </source>
</evidence>
<dbReference type="InterPro" id="IPR051552">
    <property type="entry name" value="HptR"/>
</dbReference>
<dbReference type="InterPro" id="IPR009057">
    <property type="entry name" value="Homeodomain-like_sf"/>
</dbReference>
<dbReference type="Pfam" id="PF12833">
    <property type="entry name" value="HTH_18"/>
    <property type="match status" value="1"/>
</dbReference>
<dbReference type="Gene3D" id="3.40.50.2300">
    <property type="match status" value="1"/>
</dbReference>
<dbReference type="Gene3D" id="1.10.10.60">
    <property type="entry name" value="Homeodomain-like"/>
    <property type="match status" value="2"/>
</dbReference>
<accession>A0ABV1KRK1</accession>
<dbReference type="PROSITE" id="PS01124">
    <property type="entry name" value="HTH_ARAC_FAMILY_2"/>
    <property type="match status" value="1"/>
</dbReference>
<proteinExistence type="predicted"/>
<organism evidence="11 12">
    <name type="scientific">Cohnella silvisoli</name>
    <dbReference type="NCBI Taxonomy" id="2873699"/>
    <lineage>
        <taxon>Bacteria</taxon>
        <taxon>Bacillati</taxon>
        <taxon>Bacillota</taxon>
        <taxon>Bacilli</taxon>
        <taxon>Bacillales</taxon>
        <taxon>Paenibacillaceae</taxon>
        <taxon>Cohnella</taxon>
    </lineage>
</organism>
<dbReference type="SMART" id="SM00448">
    <property type="entry name" value="REC"/>
    <property type="match status" value="1"/>
</dbReference>
<keyword evidence="6" id="KW-0238">DNA-binding</keyword>
<evidence type="ECO:0000313" key="12">
    <source>
        <dbReference type="Proteomes" id="UP001493487"/>
    </source>
</evidence>
<dbReference type="InterPro" id="IPR011006">
    <property type="entry name" value="CheY-like_superfamily"/>
</dbReference>
<evidence type="ECO:0000259" key="9">
    <source>
        <dbReference type="PROSITE" id="PS01124"/>
    </source>
</evidence>
<comment type="subcellular location">
    <subcellularLocation>
        <location evidence="1">Cytoplasm</location>
    </subcellularLocation>
</comment>
<evidence type="ECO:0000256" key="1">
    <source>
        <dbReference type="ARBA" id="ARBA00004496"/>
    </source>
</evidence>
<reference evidence="11 12" key="1">
    <citation type="journal article" date="2023" name="Genome Announc.">
        <title>Pan-Genome Analyses of the Genus Cohnella and Proposal of the Novel Species Cohnella silvisoli sp. nov., Isolated from Forest Soil.</title>
        <authorList>
            <person name="Wang C."/>
            <person name="Mao L."/>
            <person name="Bao G."/>
            <person name="Zhu H."/>
        </authorList>
    </citation>
    <scope>NUCLEOTIDE SEQUENCE [LARGE SCALE GENOMIC DNA]</scope>
    <source>
        <strain evidence="11 12">NL03-T5-1</strain>
    </source>
</reference>
<dbReference type="RefSeq" id="WP_232187610.1">
    <property type="nucleotide sequence ID" value="NZ_JAIOAP010000013.1"/>
</dbReference>
<evidence type="ECO:0000256" key="5">
    <source>
        <dbReference type="ARBA" id="ARBA00023015"/>
    </source>
</evidence>
<keyword evidence="5" id="KW-0805">Transcription regulation</keyword>
<keyword evidence="2" id="KW-0963">Cytoplasm</keyword>
<dbReference type="PRINTS" id="PR00032">
    <property type="entry name" value="HTHARAC"/>
</dbReference>
<feature type="domain" description="Response regulatory" evidence="10">
    <location>
        <begin position="3"/>
        <end position="120"/>
    </location>
</feature>
<dbReference type="PANTHER" id="PTHR42713:SF3">
    <property type="entry name" value="TRANSCRIPTIONAL REGULATORY PROTEIN HPTR"/>
    <property type="match status" value="1"/>
</dbReference>
<dbReference type="SUPFAM" id="SSF46689">
    <property type="entry name" value="Homeodomain-like"/>
    <property type="match status" value="2"/>
</dbReference>
<dbReference type="PANTHER" id="PTHR42713">
    <property type="entry name" value="HISTIDINE KINASE-RELATED"/>
    <property type="match status" value="1"/>
</dbReference>
<name>A0ABV1KRK1_9BACL</name>
<dbReference type="SUPFAM" id="SSF52172">
    <property type="entry name" value="CheY-like"/>
    <property type="match status" value="1"/>
</dbReference>
<dbReference type="Pfam" id="PF00072">
    <property type="entry name" value="Response_reg"/>
    <property type="match status" value="1"/>
</dbReference>
<dbReference type="PROSITE" id="PS00041">
    <property type="entry name" value="HTH_ARAC_FAMILY_1"/>
    <property type="match status" value="1"/>
</dbReference>
<keyword evidence="4" id="KW-0902">Two-component regulatory system</keyword>
<comment type="caution">
    <text evidence="11">The sequence shown here is derived from an EMBL/GenBank/DDBJ whole genome shotgun (WGS) entry which is preliminary data.</text>
</comment>